<keyword evidence="9" id="KW-0276">Fatty acid metabolism</keyword>
<evidence type="ECO:0000256" key="14">
    <source>
        <dbReference type="SAM" id="MobiDB-lite"/>
    </source>
</evidence>
<dbReference type="Gene3D" id="3.30.70.3290">
    <property type="match status" value="1"/>
</dbReference>
<keyword evidence="10" id="KW-0443">Lipid metabolism</keyword>
<dbReference type="SUPFAM" id="SSF52151">
    <property type="entry name" value="FabD/lysophospholipase-like"/>
    <property type="match status" value="1"/>
</dbReference>
<evidence type="ECO:0000256" key="12">
    <source>
        <dbReference type="ARBA" id="ARBA00029443"/>
    </source>
</evidence>
<dbReference type="SMART" id="SM00827">
    <property type="entry name" value="PKS_AT"/>
    <property type="match status" value="1"/>
</dbReference>
<dbReference type="InterPro" id="IPR020845">
    <property type="entry name" value="AMP-binding_CS"/>
</dbReference>
<dbReference type="Pfam" id="PF00501">
    <property type="entry name" value="AMP-binding"/>
    <property type="match status" value="1"/>
</dbReference>
<protein>
    <recommendedName>
        <fullName evidence="4">Phenyloxazoline synthase MbtB</fullName>
    </recommendedName>
    <alternativeName>
        <fullName evidence="13">Mycobactin synthetase protein B</fullName>
    </alternativeName>
</protein>
<keyword evidence="18" id="KW-1185">Reference proteome</keyword>
<feature type="domain" description="Ketosynthase family 3 (KS3)" evidence="16">
    <location>
        <begin position="7"/>
        <end position="434"/>
    </location>
</feature>
<comment type="similarity">
    <text evidence="3">Belongs to the ATP-dependent AMP-binding enzyme family. MbtB subfamily.</text>
</comment>
<dbReference type="InterPro" id="IPR001227">
    <property type="entry name" value="Ac_transferase_dom_sf"/>
</dbReference>
<dbReference type="EMBL" id="CP039291">
    <property type="protein sequence ID" value="QCB94988.1"/>
    <property type="molecule type" value="Genomic_DNA"/>
</dbReference>
<dbReference type="InterPro" id="IPR057737">
    <property type="entry name" value="Condensation_MtbB-like"/>
</dbReference>
<dbReference type="Pfam" id="PF00109">
    <property type="entry name" value="ketoacyl-synt"/>
    <property type="match status" value="1"/>
</dbReference>
<dbReference type="InterPro" id="IPR006162">
    <property type="entry name" value="Ppantetheine_attach_site"/>
</dbReference>
<keyword evidence="11" id="KW-0511">Multifunctional enzyme</keyword>
<dbReference type="Gene3D" id="2.30.38.10">
    <property type="entry name" value="Luciferase, Domain 3"/>
    <property type="match status" value="1"/>
</dbReference>
<comment type="cofactor">
    <cofactor evidence="1">
        <name>pantetheine 4'-phosphate</name>
        <dbReference type="ChEBI" id="CHEBI:47942"/>
    </cofactor>
</comment>
<evidence type="ECO:0000256" key="10">
    <source>
        <dbReference type="ARBA" id="ARBA00023098"/>
    </source>
</evidence>
<dbReference type="Gene3D" id="3.40.47.10">
    <property type="match status" value="1"/>
</dbReference>
<dbReference type="GO" id="GO:0004312">
    <property type="term" value="F:fatty acid synthase activity"/>
    <property type="evidence" value="ECO:0007669"/>
    <property type="project" value="TreeGrafter"/>
</dbReference>
<keyword evidence="8" id="KW-0808">Transferase</keyword>
<dbReference type="Pfam" id="PF02801">
    <property type="entry name" value="Ketoacyl-synt_C"/>
    <property type="match status" value="1"/>
</dbReference>
<dbReference type="PANTHER" id="PTHR43775">
    <property type="entry name" value="FATTY ACID SYNTHASE"/>
    <property type="match status" value="1"/>
</dbReference>
<dbReference type="Pfam" id="PF00668">
    <property type="entry name" value="Condensation"/>
    <property type="match status" value="1"/>
</dbReference>
<keyword evidence="7" id="KW-0436">Ligase</keyword>
<dbReference type="GO" id="GO:0071770">
    <property type="term" value="P:DIM/DIP cell wall layer assembly"/>
    <property type="evidence" value="ECO:0007669"/>
    <property type="project" value="TreeGrafter"/>
</dbReference>
<dbReference type="InterPro" id="IPR018201">
    <property type="entry name" value="Ketoacyl_synth_AS"/>
</dbReference>
<dbReference type="FunFam" id="3.30.559.30:FF:000006">
    <property type="entry name" value="Yersiniabactin polyketide/non-ribosomal peptide synthetase"/>
    <property type="match status" value="1"/>
</dbReference>
<dbReference type="SUPFAM" id="SSF56801">
    <property type="entry name" value="Acetyl-CoA synthetase-like"/>
    <property type="match status" value="1"/>
</dbReference>
<dbReference type="Gene3D" id="1.10.1200.10">
    <property type="entry name" value="ACP-like"/>
    <property type="match status" value="2"/>
</dbReference>
<dbReference type="Gene3D" id="3.30.300.30">
    <property type="match status" value="1"/>
</dbReference>
<dbReference type="InterPro" id="IPR025110">
    <property type="entry name" value="AMP-bd_C"/>
</dbReference>
<dbReference type="InterPro" id="IPR014030">
    <property type="entry name" value="Ketoacyl_synth_N"/>
</dbReference>
<dbReference type="InterPro" id="IPR010071">
    <property type="entry name" value="AA_adenyl_dom"/>
</dbReference>
<dbReference type="PROSITE" id="PS00012">
    <property type="entry name" value="PHOSPHOPANTETHEINE"/>
    <property type="match status" value="2"/>
</dbReference>
<proteinExistence type="inferred from homology"/>
<evidence type="ECO:0000259" key="16">
    <source>
        <dbReference type="PROSITE" id="PS52004"/>
    </source>
</evidence>
<evidence type="ECO:0000256" key="11">
    <source>
        <dbReference type="ARBA" id="ARBA00023268"/>
    </source>
</evidence>
<dbReference type="Pfam" id="PF13193">
    <property type="entry name" value="AMP-binding_C"/>
    <property type="match status" value="1"/>
</dbReference>
<dbReference type="FunFam" id="3.30.559.10:FF:000023">
    <property type="entry name" value="Non-ribosomal peptide synthetase"/>
    <property type="match status" value="1"/>
</dbReference>
<dbReference type="GO" id="GO:0006633">
    <property type="term" value="P:fatty acid biosynthetic process"/>
    <property type="evidence" value="ECO:0007669"/>
    <property type="project" value="InterPro"/>
</dbReference>
<reference evidence="17 18" key="1">
    <citation type="submission" date="2019-04" db="EMBL/GenBank/DDBJ databases">
        <title>Isolation and identification of Cellulomonas shaoxiangyii sp. Nov. isolated from feces of the Tibetan antelopes (Pantholops hodgsonii) in the Qinghai-Tibet plateau of China.</title>
        <authorList>
            <person name="Tian Z."/>
        </authorList>
    </citation>
    <scope>NUCLEOTIDE SEQUENCE [LARGE SCALE GENOMIC DNA]</scope>
    <source>
        <strain evidence="17 18">Z28</strain>
    </source>
</reference>
<evidence type="ECO:0000256" key="1">
    <source>
        <dbReference type="ARBA" id="ARBA00001957"/>
    </source>
</evidence>
<dbReference type="GO" id="GO:0031177">
    <property type="term" value="F:phosphopantetheine binding"/>
    <property type="evidence" value="ECO:0007669"/>
    <property type="project" value="InterPro"/>
</dbReference>
<dbReference type="PROSITE" id="PS50075">
    <property type="entry name" value="CARRIER"/>
    <property type="match status" value="2"/>
</dbReference>
<dbReference type="Gene3D" id="3.30.559.10">
    <property type="entry name" value="Chloramphenicol acetyltransferase-like domain"/>
    <property type="match status" value="2"/>
</dbReference>
<evidence type="ECO:0000256" key="13">
    <source>
        <dbReference type="ARBA" id="ARBA00033440"/>
    </source>
</evidence>
<dbReference type="Gene3D" id="3.40.366.10">
    <property type="entry name" value="Malonyl-Coenzyme A Acyl Carrier Protein, domain 2"/>
    <property type="match status" value="1"/>
</dbReference>
<dbReference type="InterPro" id="IPR014043">
    <property type="entry name" value="Acyl_transferase_dom"/>
</dbReference>
<keyword evidence="5" id="KW-0596">Phosphopantetheine</keyword>
<feature type="domain" description="Carrier" evidence="15">
    <location>
        <begin position="951"/>
        <end position="1026"/>
    </location>
</feature>
<dbReference type="GO" id="GO:0016874">
    <property type="term" value="F:ligase activity"/>
    <property type="evidence" value="ECO:0007669"/>
    <property type="project" value="UniProtKB-KW"/>
</dbReference>
<feature type="region of interest" description="Disordered" evidence="14">
    <location>
        <begin position="919"/>
        <end position="943"/>
    </location>
</feature>
<dbReference type="SMART" id="SM00823">
    <property type="entry name" value="PKS_PP"/>
    <property type="match status" value="2"/>
</dbReference>
<dbReference type="SUPFAM" id="SSF55048">
    <property type="entry name" value="Probable ACP-binding domain of malonyl-CoA ACP transacylase"/>
    <property type="match status" value="1"/>
</dbReference>
<dbReference type="PROSITE" id="PS00606">
    <property type="entry name" value="KS3_1"/>
    <property type="match status" value="1"/>
</dbReference>
<dbReference type="InterPro" id="IPR016039">
    <property type="entry name" value="Thiolase-like"/>
</dbReference>
<dbReference type="Pfam" id="PF00550">
    <property type="entry name" value="PP-binding"/>
    <property type="match status" value="2"/>
</dbReference>
<evidence type="ECO:0000313" key="17">
    <source>
        <dbReference type="EMBL" id="QCB94988.1"/>
    </source>
</evidence>
<dbReference type="CDD" id="cd00833">
    <property type="entry name" value="PKS"/>
    <property type="match status" value="1"/>
</dbReference>
<dbReference type="InterPro" id="IPR023213">
    <property type="entry name" value="CAT-like_dom_sf"/>
</dbReference>
<dbReference type="InterPro" id="IPR045851">
    <property type="entry name" value="AMP-bd_C_sf"/>
</dbReference>
<organism evidence="17 18">
    <name type="scientific">Cellulomonas shaoxiangyii</name>
    <dbReference type="NCBI Taxonomy" id="2566013"/>
    <lineage>
        <taxon>Bacteria</taxon>
        <taxon>Bacillati</taxon>
        <taxon>Actinomycetota</taxon>
        <taxon>Actinomycetes</taxon>
        <taxon>Micrococcales</taxon>
        <taxon>Cellulomonadaceae</taxon>
        <taxon>Cellulomonas</taxon>
    </lineage>
</organism>
<dbReference type="NCBIfam" id="TIGR01733">
    <property type="entry name" value="AA-adenyl-dom"/>
    <property type="match status" value="1"/>
</dbReference>
<evidence type="ECO:0000256" key="5">
    <source>
        <dbReference type="ARBA" id="ARBA00022450"/>
    </source>
</evidence>
<dbReference type="KEGG" id="celz:E5225_16875"/>
<dbReference type="InterPro" id="IPR016035">
    <property type="entry name" value="Acyl_Trfase/lysoPLipase"/>
</dbReference>
<dbReference type="FunFam" id="3.40.47.10:FF:000042">
    <property type="entry name" value="Polyketide synthase Pks13"/>
    <property type="match status" value="1"/>
</dbReference>
<dbReference type="FunFam" id="3.40.50.12780:FF:000012">
    <property type="entry name" value="Non-ribosomal peptide synthetase"/>
    <property type="match status" value="1"/>
</dbReference>
<evidence type="ECO:0000256" key="2">
    <source>
        <dbReference type="ARBA" id="ARBA00005102"/>
    </source>
</evidence>
<dbReference type="Gene3D" id="3.30.559.30">
    <property type="entry name" value="Nonribosomal peptide synthetase, condensation domain"/>
    <property type="match status" value="2"/>
</dbReference>
<dbReference type="InterPro" id="IPR020806">
    <property type="entry name" value="PKS_PP-bd"/>
</dbReference>
<dbReference type="Proteomes" id="UP000296469">
    <property type="component" value="Chromosome"/>
</dbReference>
<accession>A0A4P7SMI5</accession>
<dbReference type="Pfam" id="PF00698">
    <property type="entry name" value="Acyl_transf_1"/>
    <property type="match status" value="1"/>
</dbReference>
<sequence length="2544" mass="264058">MTEHVSTTDIAVIGLAGRFPGARDVDALWRNLRDGVDAVTRFDDDDLRAAGVADATRDDPRYVPVWGRLDDADLFDAAHFGYSAREATLLDPQQRVLLEVAWHALEDAGHAPGAFHGRVGVYAGASVSTYLLGTLLRGRGLPPGADGLELLVANDKDYLASRISYKLGLTGPAVCVQSACSTSLLAVHLACQALLDDECDMALAGGVTVRFPQDAGYLHQEGMILSPDGRCRPFDARAAGTVAGNGAGLVVLRRLADALADGDRVDAVIRGSAANNDGATKVGYTAPSVAGQASVVAAALAAAGLRPRDVTAVEAHGTGTQLGDPVEVAALTKVWAQDGDVAPGSVTIGSVKSNVGHLDCAAGVTSLVKAVLQVRHGELVPSVHFEEPNPGAGLEGSPFRVATATTPWEPDGPRRIGVSAFGFGGTNVHVVLEQAPPRPAPPAPAAADAPPVLLPVSARDAEGLTALRADLSRALPGQASLGVVARTLQTGRRHERRRDAVVAADLDEAARTLADPGRAVGPPVPTGGTGAVWLLPGQGSQHPGMAAGLHASDPGVAADVDACLELFAPEVDADLRGLLLDRPATPEDASRAAAELARTAVTQPALFVVEIAVARLLLRWGLRPAAMLGHSVGELAAACLAGVLDLPGAVRVVAARGRLLDALPTGAMLSVAEAASVVAPLLPPEVEVAADNGPHLCVVSGPHAAVDAARAVLDDAGVASRRLHTSHAYHSAMVEPALAAFRDVVAGVPLHAPRLPYLTGVTGDWVTAEQATDPEHYVRHLRRTVLFGPALRRAVAEGVGAVVEVGPGTALSTLARTEPAVRGRTVVATMAAAGAAGAQESHADLRTALTAVGRLWTAGVDVDWDALAPAADTPVRRTGLPGTPFRRRRYWADAHAVPATAFAAELVVAVPGAADPAVHDPAAADPATPGTDLAAPRAADPRPDLSTAWVAPATPLQRCVAAVWEDLLGVAPVGLHDAFVELGGHSLLATKVVSRLRRETGVELPLRRLVDAATVEAVAALVEELGGRAPGDAAAGADEDADDLPRAVPDPEHLHEAFPLSEIQQVQWLGRMSTFALGEVGAHMYWEVDGTTLDLPRLEAALHRLVDRHAMLRAVIREDGLQQVLPHVEPYRIGVTDLRDVPAAEREQHLADMRTALSHEMRPLDRWPLFDVRAVQLPGGVTRLFLGFELVMADMGSVRILLRDWRAMYEDPARELPALGLSFRDYQLASARMKETERYRRSLAYWRERVAQLPPAPDLPLAVAPEEVRTPRFSPRTARIQREVWDRVTARAARHGLTPSTVLLASYALVLGRWSRTAAFTLNVTSNVRLPVHEDVEQIAGGFASFGLLPVDLADRPTVLQVARALQEQSWQDLEHRWVNGVEVLRELARVRGDGSGALMPVVFTSTLVNSVGEDRTSMVDWLGDLAHEIIQTPQVWLDAAALEVEAGLVVGFPAVDGLFREGVVDAMFAAYRALLEALGDPDGGAWDAAPDLLPAGDREVVEAANATAGTVPDGLLHTRLIDHAVRTPEAVAVVDAAGPVTYRDLHERACGLAWQLRDLGVGPGQRVAVTVDKSAEQVVAALAVLLTGAAYLPVDASAPAARQDQVVGLGGCRVVVVAQDDDRARPAGVTAVPVLAGAGAPRRHDAPRALVEPGDTAYVIYTSGSTGLPKGVVVSHRAAVNTCVDVDERFGVGPGDAVLGLSSLGFDLSVWDVFGVLGAGGTLVLPEPAARRDPARWLELVRTHGVTLWNSVPALMQMLVEHVEGGADAGLGGLRLSLLSGDWIPVDLPDRLRAVAPACRVVSLGGATEAGIWSVLHEVDEVDPAWDSIPYGRPLRNQTLHVLDDRMQECPVEVTGDLYIGGTGLADGYWDDPERTAAAFVTHPVTGRRLYRTGDLARRGPDGTLEFLGRVDLQVKVGGYRIELGEIEAVLQRHPAVLGAVAAAVGERHHRRLVAGVVLAPDAGGPDADPPAVAAGVLAHVATVLPHYMVPGALEVLDALPLSANGKVDRSRLAALVAGGGAPAAPAVRPDLTPAALRIAELAREVLGAAEVDPYASFFDLGGDSIAGVRVVNRASREGVPVVLHDLFEATSIAELGVLVEERARHGAAACGGGTVALTPLQDAVLAGASGGTAPGAFRVELPVSADVCPDVARAAFRHLLDAHDALRLRVVADGDGARQAVAPAADEDDYVALVELGVLDPQARPAAAEEVVAQLHDELDTVHGPATKLVLLDRGSQGRSLVWVLSELVVDAPSCRLLADALARTVVTLVRGEQVVPALPEDAFTSWAGALPDVPRHPLPVGADATAVASVGWEADASAALLDGAWAAHRAEPTHVLLAAVDRLGAGLRVDLVVDGRDAVPAGALHRTAGPFGWTAAVPAGGDPGAGDGPDVAGWLAAAKHRARAAVAAAGAAGDPPGDVLLRVVDGRGLTGAGAPGSAAPDASDATAGPVLDVLPGAVRTHPVVVTAVLTGHGLRLSVAAADVDAAGAAASALAAALTDLAAGCTAADGTAGVTAGDFPMSGLDDDELTGLLAALTQDGAR</sequence>
<comment type="pathway">
    <text evidence="2">Siderophore biosynthesis; mycobactin biosynthesis.</text>
</comment>
<name>A0A4P7SMI5_9CELL</name>
<feature type="domain" description="Carrier" evidence="15">
    <location>
        <begin position="2031"/>
        <end position="2105"/>
    </location>
</feature>
<dbReference type="SUPFAM" id="SSF53901">
    <property type="entry name" value="Thiolase-like"/>
    <property type="match status" value="1"/>
</dbReference>
<dbReference type="InterPro" id="IPR036736">
    <property type="entry name" value="ACP-like_sf"/>
</dbReference>
<dbReference type="InterPro" id="IPR000873">
    <property type="entry name" value="AMP-dep_synth/lig_dom"/>
</dbReference>
<evidence type="ECO:0000256" key="8">
    <source>
        <dbReference type="ARBA" id="ARBA00022679"/>
    </source>
</evidence>
<dbReference type="InterPro" id="IPR009081">
    <property type="entry name" value="PP-bd_ACP"/>
</dbReference>
<dbReference type="InterPro" id="IPR014031">
    <property type="entry name" value="Ketoacyl_synth_C"/>
</dbReference>
<dbReference type="Gene3D" id="3.40.50.980">
    <property type="match status" value="2"/>
</dbReference>
<feature type="compositionally biased region" description="Low complexity" evidence="14">
    <location>
        <begin position="919"/>
        <end position="938"/>
    </location>
</feature>
<evidence type="ECO:0000256" key="7">
    <source>
        <dbReference type="ARBA" id="ARBA00022598"/>
    </source>
</evidence>
<dbReference type="GO" id="GO:0005737">
    <property type="term" value="C:cytoplasm"/>
    <property type="evidence" value="ECO:0007669"/>
    <property type="project" value="TreeGrafter"/>
</dbReference>
<evidence type="ECO:0000256" key="4">
    <source>
        <dbReference type="ARBA" id="ARBA00016743"/>
    </source>
</evidence>
<evidence type="ECO:0000259" key="15">
    <source>
        <dbReference type="PROSITE" id="PS50075"/>
    </source>
</evidence>
<dbReference type="InterPro" id="IPR001242">
    <property type="entry name" value="Condensation_dom"/>
</dbReference>
<dbReference type="SUPFAM" id="SSF47336">
    <property type="entry name" value="ACP-like"/>
    <property type="match status" value="2"/>
</dbReference>
<dbReference type="InterPro" id="IPR016036">
    <property type="entry name" value="Malonyl_transacylase_ACP-bd"/>
</dbReference>
<evidence type="ECO:0000256" key="9">
    <source>
        <dbReference type="ARBA" id="ARBA00022832"/>
    </source>
</evidence>
<dbReference type="InterPro" id="IPR050091">
    <property type="entry name" value="PKS_NRPS_Biosynth_Enz"/>
</dbReference>
<evidence type="ECO:0000313" key="18">
    <source>
        <dbReference type="Proteomes" id="UP000296469"/>
    </source>
</evidence>
<dbReference type="CDD" id="cd19535">
    <property type="entry name" value="Cyc_NRPS"/>
    <property type="match status" value="1"/>
</dbReference>
<dbReference type="SMART" id="SM00825">
    <property type="entry name" value="PKS_KS"/>
    <property type="match status" value="1"/>
</dbReference>
<dbReference type="SUPFAM" id="SSF52777">
    <property type="entry name" value="CoA-dependent acyltransferases"/>
    <property type="match status" value="4"/>
</dbReference>
<keyword evidence="6" id="KW-0597">Phosphoprotein</keyword>
<dbReference type="InterPro" id="IPR020841">
    <property type="entry name" value="PKS_Beta-ketoAc_synthase_dom"/>
</dbReference>
<evidence type="ECO:0000256" key="6">
    <source>
        <dbReference type="ARBA" id="ARBA00022553"/>
    </source>
</evidence>
<gene>
    <name evidence="17" type="ORF">E5225_16875</name>
</gene>
<dbReference type="PROSITE" id="PS00455">
    <property type="entry name" value="AMP_BINDING"/>
    <property type="match status" value="1"/>
</dbReference>
<comment type="similarity">
    <text evidence="12">In the C-terminal section; belongs to the NRP synthetase family.</text>
</comment>
<dbReference type="OrthoDB" id="9778690at2"/>
<dbReference type="Pfam" id="PF16197">
    <property type="entry name" value="KAsynt_C_assoc"/>
    <property type="match status" value="1"/>
</dbReference>
<dbReference type="GO" id="GO:0004315">
    <property type="term" value="F:3-oxoacyl-[acyl-carrier-protein] synthase activity"/>
    <property type="evidence" value="ECO:0007669"/>
    <property type="project" value="InterPro"/>
</dbReference>
<dbReference type="RefSeq" id="WP_135973117.1">
    <property type="nucleotide sequence ID" value="NZ_CP039291.1"/>
</dbReference>
<dbReference type="InterPro" id="IPR032821">
    <property type="entry name" value="PKS_assoc"/>
</dbReference>
<evidence type="ECO:0000256" key="3">
    <source>
        <dbReference type="ARBA" id="ARBA00007380"/>
    </source>
</evidence>
<dbReference type="GO" id="GO:0005886">
    <property type="term" value="C:plasma membrane"/>
    <property type="evidence" value="ECO:0007669"/>
    <property type="project" value="TreeGrafter"/>
</dbReference>
<dbReference type="PROSITE" id="PS52004">
    <property type="entry name" value="KS3_2"/>
    <property type="match status" value="1"/>
</dbReference>
<dbReference type="PANTHER" id="PTHR43775:SF37">
    <property type="entry name" value="SI:DKEY-61P9.11"/>
    <property type="match status" value="1"/>
</dbReference>